<name>A0A382ULN7_9ZZZZ</name>
<accession>A0A382ULN7</accession>
<proteinExistence type="predicted"/>
<sequence length="37" mass="4262">MSFAERPLIAVVSLRHSWVRGACEPRKLEDDFSVFLV</sequence>
<reference evidence="1" key="1">
    <citation type="submission" date="2018-05" db="EMBL/GenBank/DDBJ databases">
        <authorList>
            <person name="Lanie J.A."/>
            <person name="Ng W.-L."/>
            <person name="Kazmierczak K.M."/>
            <person name="Andrzejewski T.M."/>
            <person name="Davidsen T.M."/>
            <person name="Wayne K.J."/>
            <person name="Tettelin H."/>
            <person name="Glass J.I."/>
            <person name="Rusch D."/>
            <person name="Podicherti R."/>
            <person name="Tsui H.-C.T."/>
            <person name="Winkler M.E."/>
        </authorList>
    </citation>
    <scope>NUCLEOTIDE SEQUENCE</scope>
</reference>
<dbReference type="EMBL" id="UINC01145076">
    <property type="protein sequence ID" value="SVD34987.1"/>
    <property type="molecule type" value="Genomic_DNA"/>
</dbReference>
<dbReference type="AlphaFoldDB" id="A0A382ULN7"/>
<organism evidence="1">
    <name type="scientific">marine metagenome</name>
    <dbReference type="NCBI Taxonomy" id="408172"/>
    <lineage>
        <taxon>unclassified sequences</taxon>
        <taxon>metagenomes</taxon>
        <taxon>ecological metagenomes</taxon>
    </lineage>
</organism>
<evidence type="ECO:0000313" key="1">
    <source>
        <dbReference type="EMBL" id="SVD34987.1"/>
    </source>
</evidence>
<gene>
    <name evidence="1" type="ORF">METZ01_LOCUS387841</name>
</gene>
<protein>
    <submittedName>
        <fullName evidence="1">Uncharacterized protein</fullName>
    </submittedName>
</protein>